<geneLocation type="plasmid" evidence="2">
    <name>pthaf100_a</name>
</geneLocation>
<sequence>MTFLKMEITPEIFEIAIARAANLPSYRLNFKQYLQDKGGEIQAKLEGTIGEVVVETWLKANNIWFEDDRSNHTHDYSLNNDTLEVKTKVRTVPPSLGYECSIPEYTMDMQTANMYAFVSLTQIENKHLSLEKYPEAYIVGVISKQRFRSVARHFKKGDVDSSNNFTFKKSCFNVFINQMTSPVEFPELYKRVRSKFCVS</sequence>
<dbReference type="KEGG" id="vaq:FIV01_15095"/>
<name>A0A5P9CPU0_9VIBR</name>
<dbReference type="OrthoDB" id="7826720at2"/>
<gene>
    <name evidence="1" type="ORF">FIV01_15095</name>
</gene>
<dbReference type="AlphaFoldDB" id="A0A5P9CPU0"/>
<accession>A0A5P9CPU0</accession>
<dbReference type="RefSeq" id="WP_152431803.1">
    <property type="nucleotide sequence ID" value="NZ_CBCSDK010000012.1"/>
</dbReference>
<keyword evidence="2" id="KW-1185">Reference proteome</keyword>
<keyword evidence="1" id="KW-0614">Plasmid</keyword>
<organism evidence="1 2">
    <name type="scientific">Vibrio aquimaris</name>
    <dbReference type="NCBI Taxonomy" id="2587862"/>
    <lineage>
        <taxon>Bacteria</taxon>
        <taxon>Pseudomonadati</taxon>
        <taxon>Pseudomonadota</taxon>
        <taxon>Gammaproteobacteria</taxon>
        <taxon>Vibrionales</taxon>
        <taxon>Vibrionaceae</taxon>
        <taxon>Vibrio</taxon>
    </lineage>
</organism>
<dbReference type="EMBL" id="CP045351">
    <property type="protein sequence ID" value="QFT27712.1"/>
    <property type="molecule type" value="Genomic_DNA"/>
</dbReference>
<proteinExistence type="predicted"/>
<evidence type="ECO:0000313" key="2">
    <source>
        <dbReference type="Proteomes" id="UP000326936"/>
    </source>
</evidence>
<evidence type="ECO:0000313" key="1">
    <source>
        <dbReference type="EMBL" id="QFT27712.1"/>
    </source>
</evidence>
<protein>
    <submittedName>
        <fullName evidence="1">Uncharacterized protein</fullName>
    </submittedName>
</protein>
<dbReference type="Proteomes" id="UP000326936">
    <property type="component" value="Plasmid pTHAF100_a"/>
</dbReference>
<reference evidence="1 2" key="1">
    <citation type="submission" date="2019-10" db="EMBL/GenBank/DDBJ databases">
        <title>Complete genome sequence of Vibrio sp. strain THAF100, isolated from non-filtered water from the water column of tank 6 of a marine aquarium containing stony-coral fragments. Water maintained at 26 degree C.</title>
        <authorList>
            <person name="Ruckert C."/>
            <person name="Franco A."/>
            <person name="Kalinowski J."/>
            <person name="Glaeser S."/>
        </authorList>
    </citation>
    <scope>NUCLEOTIDE SEQUENCE [LARGE SCALE GENOMIC DNA]</scope>
    <source>
        <strain evidence="1 2">THAF100</strain>
        <plasmid evidence="2">pthaf100_a</plasmid>
    </source>
</reference>